<proteinExistence type="predicted"/>
<organism evidence="1 2">
    <name type="scientific">Aeromonas veronii</name>
    <dbReference type="NCBI Taxonomy" id="654"/>
    <lineage>
        <taxon>Bacteria</taxon>
        <taxon>Pseudomonadati</taxon>
        <taxon>Pseudomonadota</taxon>
        <taxon>Gammaproteobacteria</taxon>
        <taxon>Aeromonadales</taxon>
        <taxon>Aeromonadaceae</taxon>
        <taxon>Aeromonas</taxon>
    </lineage>
</organism>
<dbReference type="EMBL" id="PZKL01000045">
    <property type="protein sequence ID" value="PTH79020.1"/>
    <property type="molecule type" value="Genomic_DNA"/>
</dbReference>
<evidence type="ECO:0000313" key="2">
    <source>
        <dbReference type="Proteomes" id="UP000241986"/>
    </source>
</evidence>
<protein>
    <submittedName>
        <fullName evidence="1">Uncharacterized protein</fullName>
    </submittedName>
</protein>
<accession>A0A2T4MWQ5</accession>
<name>A0A2T4MWQ5_AERVE</name>
<dbReference type="RefSeq" id="WP_107684645.1">
    <property type="nucleotide sequence ID" value="NZ_PZKL01000045.1"/>
</dbReference>
<evidence type="ECO:0000313" key="1">
    <source>
        <dbReference type="EMBL" id="PTH79020.1"/>
    </source>
</evidence>
<comment type="caution">
    <text evidence="1">The sequence shown here is derived from an EMBL/GenBank/DDBJ whole genome shotgun (WGS) entry which is preliminary data.</text>
</comment>
<sequence>MNFEKYELSMPHPLVIDFKKITFGKPGFSTHTLPVKSFGDDIRNIPEFVNEPVVDWFHLGMSAETIVGILADHNLSPELSFDVTGHREAVENWERHANDAIAAFVNDLLIECGVDDIPTDMIRPVLLLSRNGASTIKGQSLCYSEIASKFKAMVVAMTPMIEHYRATKS</sequence>
<gene>
    <name evidence="1" type="ORF">DAA48_21520</name>
</gene>
<dbReference type="AlphaFoldDB" id="A0A2T4MWQ5"/>
<reference evidence="1 2" key="1">
    <citation type="submission" date="2018-03" db="EMBL/GenBank/DDBJ databases">
        <title>Aeromonas veronii whole genome sequencing and analysis.</title>
        <authorList>
            <person name="Xie H."/>
            <person name="Liu T."/>
            <person name="Wang K."/>
        </authorList>
    </citation>
    <scope>NUCLEOTIDE SEQUENCE [LARGE SCALE GENOMIC DNA]</scope>
    <source>
        <strain evidence="1 2">XH.VA.1</strain>
    </source>
</reference>
<dbReference type="Proteomes" id="UP000241986">
    <property type="component" value="Unassembled WGS sequence"/>
</dbReference>